<dbReference type="InterPro" id="IPR010359">
    <property type="entry name" value="IrrE_HExxH"/>
</dbReference>
<dbReference type="PROSITE" id="PS50943">
    <property type="entry name" value="HTH_CROC1"/>
    <property type="match status" value="1"/>
</dbReference>
<dbReference type="InterPro" id="IPR052345">
    <property type="entry name" value="Rad_response_metalloprotease"/>
</dbReference>
<comment type="similarity">
    <text evidence="1">Belongs to the short-chain fatty acyl-CoA assimilation regulator (ScfR) family.</text>
</comment>
<name>A0ABR6X049_9BURK</name>
<dbReference type="PANTHER" id="PTHR43236">
    <property type="entry name" value="ANTITOXIN HIGA1"/>
    <property type="match status" value="1"/>
</dbReference>
<evidence type="ECO:0000256" key="1">
    <source>
        <dbReference type="ARBA" id="ARBA00007227"/>
    </source>
</evidence>
<dbReference type="EMBL" id="JACOFW010000002">
    <property type="protein sequence ID" value="MBC3806172.1"/>
    <property type="molecule type" value="Genomic_DNA"/>
</dbReference>
<dbReference type="PANTHER" id="PTHR43236:SF1">
    <property type="entry name" value="BLL7220 PROTEIN"/>
    <property type="match status" value="1"/>
</dbReference>
<dbReference type="CDD" id="cd00093">
    <property type="entry name" value="HTH_XRE"/>
    <property type="match status" value="1"/>
</dbReference>
<dbReference type="Gene3D" id="1.10.260.40">
    <property type="entry name" value="lambda repressor-like DNA-binding domains"/>
    <property type="match status" value="1"/>
</dbReference>
<dbReference type="SUPFAM" id="SSF47413">
    <property type="entry name" value="lambda repressor-like DNA-binding domains"/>
    <property type="match status" value="1"/>
</dbReference>
<evidence type="ECO:0000313" key="3">
    <source>
        <dbReference type="EMBL" id="MBC3806172.1"/>
    </source>
</evidence>
<evidence type="ECO:0000313" key="4">
    <source>
        <dbReference type="Proteomes" id="UP000648257"/>
    </source>
</evidence>
<sequence length="322" mass="36098">MTNLTLQKASDTQSFAPDWVSPPGDTILDLLEERDWTQNQLADRLGYSTKHVSQLINGKVPLSEDAAIRLQNVFGASAGFWLTREAQYRQRIASIEAAEQNANMVSWLDQFPIKALMDAGVLDKCRVDAKSKPQLVGKLLAFFGVATPNQWQSHYCDMQLAFRRSREEQSNIGAISAWLRLGEQAAEKLLLDKSANPKYDEARLRANLPHIRALTTLTPTEFLPQLKQLLQEAGVALVLVPAITGTHVSGVARWLNPHRPLIQLSLYGKSNDKFWFTLCHEIAHILLHSKEKKSVFLDDTGQAGSNSKQEQEANAWARDFLI</sequence>
<protein>
    <submittedName>
        <fullName evidence="3">ImmA/IrrE family metallo-endopeptidase</fullName>
    </submittedName>
</protein>
<reference evidence="3 4" key="1">
    <citation type="submission" date="2020-08" db="EMBL/GenBank/DDBJ databases">
        <title>Novel species isolated from subtropical streams in China.</title>
        <authorList>
            <person name="Lu H."/>
        </authorList>
    </citation>
    <scope>NUCLEOTIDE SEQUENCE [LARGE SCALE GENOMIC DNA]</scope>
    <source>
        <strain evidence="3 4">KACC 16656</strain>
    </source>
</reference>
<dbReference type="InterPro" id="IPR001387">
    <property type="entry name" value="Cro/C1-type_HTH"/>
</dbReference>
<feature type="domain" description="HTH cro/C1-type" evidence="2">
    <location>
        <begin position="27"/>
        <end position="81"/>
    </location>
</feature>
<dbReference type="SMART" id="SM00530">
    <property type="entry name" value="HTH_XRE"/>
    <property type="match status" value="1"/>
</dbReference>
<comment type="caution">
    <text evidence="3">The sequence shown here is derived from an EMBL/GenBank/DDBJ whole genome shotgun (WGS) entry which is preliminary data.</text>
</comment>
<keyword evidence="4" id="KW-1185">Reference proteome</keyword>
<dbReference type="Pfam" id="PF06114">
    <property type="entry name" value="Peptidase_M78"/>
    <property type="match status" value="1"/>
</dbReference>
<dbReference type="InterPro" id="IPR010982">
    <property type="entry name" value="Lambda_DNA-bd_dom_sf"/>
</dbReference>
<dbReference type="Pfam" id="PF01381">
    <property type="entry name" value="HTH_3"/>
    <property type="match status" value="1"/>
</dbReference>
<evidence type="ECO:0000259" key="2">
    <source>
        <dbReference type="PROSITE" id="PS50943"/>
    </source>
</evidence>
<dbReference type="Proteomes" id="UP000648257">
    <property type="component" value="Unassembled WGS sequence"/>
</dbReference>
<proteinExistence type="inferred from homology"/>
<dbReference type="RefSeq" id="WP_186921037.1">
    <property type="nucleotide sequence ID" value="NZ_JACOFW010000002.1"/>
</dbReference>
<accession>A0ABR6X049</accession>
<organism evidence="3 4">
    <name type="scientific">Undibacterium seohonense</name>
    <dbReference type="NCBI Taxonomy" id="1344950"/>
    <lineage>
        <taxon>Bacteria</taxon>
        <taxon>Pseudomonadati</taxon>
        <taxon>Pseudomonadota</taxon>
        <taxon>Betaproteobacteria</taxon>
        <taxon>Burkholderiales</taxon>
        <taxon>Oxalobacteraceae</taxon>
        <taxon>Undibacterium</taxon>
    </lineage>
</organism>
<gene>
    <name evidence="3" type="ORF">H8K52_02285</name>
</gene>
<dbReference type="Gene3D" id="1.10.10.2910">
    <property type="match status" value="1"/>
</dbReference>